<dbReference type="EMBL" id="JAAIUW010000003">
    <property type="protein sequence ID" value="KAF7839608.1"/>
    <property type="molecule type" value="Genomic_DNA"/>
</dbReference>
<dbReference type="Proteomes" id="UP000634136">
    <property type="component" value="Unassembled WGS sequence"/>
</dbReference>
<organism evidence="2 3">
    <name type="scientific">Senna tora</name>
    <dbReference type="NCBI Taxonomy" id="362788"/>
    <lineage>
        <taxon>Eukaryota</taxon>
        <taxon>Viridiplantae</taxon>
        <taxon>Streptophyta</taxon>
        <taxon>Embryophyta</taxon>
        <taxon>Tracheophyta</taxon>
        <taxon>Spermatophyta</taxon>
        <taxon>Magnoliopsida</taxon>
        <taxon>eudicotyledons</taxon>
        <taxon>Gunneridae</taxon>
        <taxon>Pentapetalae</taxon>
        <taxon>rosids</taxon>
        <taxon>fabids</taxon>
        <taxon>Fabales</taxon>
        <taxon>Fabaceae</taxon>
        <taxon>Caesalpinioideae</taxon>
        <taxon>Cassia clade</taxon>
        <taxon>Senna</taxon>
    </lineage>
</organism>
<name>A0A834X9F2_9FABA</name>
<evidence type="ECO:0000313" key="2">
    <source>
        <dbReference type="EMBL" id="KAF7839608.1"/>
    </source>
</evidence>
<feature type="compositionally biased region" description="Polar residues" evidence="1">
    <location>
        <begin position="47"/>
        <end position="59"/>
    </location>
</feature>
<gene>
    <name evidence="2" type="ORF">G2W53_008090</name>
</gene>
<protein>
    <submittedName>
        <fullName evidence="2">Uncharacterized protein</fullName>
    </submittedName>
</protein>
<evidence type="ECO:0000256" key="1">
    <source>
        <dbReference type="SAM" id="MobiDB-lite"/>
    </source>
</evidence>
<feature type="region of interest" description="Disordered" evidence="1">
    <location>
        <begin position="26"/>
        <end position="59"/>
    </location>
</feature>
<dbReference type="AlphaFoldDB" id="A0A834X9F2"/>
<proteinExistence type="predicted"/>
<keyword evidence="3" id="KW-1185">Reference proteome</keyword>
<evidence type="ECO:0000313" key="3">
    <source>
        <dbReference type="Proteomes" id="UP000634136"/>
    </source>
</evidence>
<comment type="caution">
    <text evidence="2">The sequence shown here is derived from an EMBL/GenBank/DDBJ whole genome shotgun (WGS) entry which is preliminary data.</text>
</comment>
<accession>A0A834X9F2</accession>
<reference evidence="2" key="1">
    <citation type="submission" date="2020-09" db="EMBL/GenBank/DDBJ databases">
        <title>Genome-Enabled Discovery of Anthraquinone Biosynthesis in Senna tora.</title>
        <authorList>
            <person name="Kang S.-H."/>
            <person name="Pandey R.P."/>
            <person name="Lee C.-M."/>
            <person name="Sim J.-S."/>
            <person name="Jeong J.-T."/>
            <person name="Choi B.-S."/>
            <person name="Jung M."/>
            <person name="Ginzburg D."/>
            <person name="Zhao K."/>
            <person name="Won S.Y."/>
            <person name="Oh T.-J."/>
            <person name="Yu Y."/>
            <person name="Kim N.-H."/>
            <person name="Lee O.R."/>
            <person name="Lee T.-H."/>
            <person name="Bashyal P."/>
            <person name="Kim T.-S."/>
            <person name="Lee W.-H."/>
            <person name="Kawkins C."/>
            <person name="Kim C.-K."/>
            <person name="Kim J.S."/>
            <person name="Ahn B.O."/>
            <person name="Rhee S.Y."/>
            <person name="Sohng J.K."/>
        </authorList>
    </citation>
    <scope>NUCLEOTIDE SEQUENCE</scope>
    <source>
        <tissue evidence="2">Leaf</tissue>
    </source>
</reference>
<sequence>MALLSRALESLSAMFTRKLLPRATKAKRASSLGLPAPRSRFPGECDATSTPSNSVVTSF</sequence>